<evidence type="ECO:0000259" key="16">
    <source>
        <dbReference type="PROSITE" id="PS50885"/>
    </source>
</evidence>
<evidence type="ECO:0000256" key="14">
    <source>
        <dbReference type="SAM" id="Phobius"/>
    </source>
</evidence>
<keyword evidence="13 14" id="KW-0472">Membrane</keyword>
<dbReference type="CDD" id="cd00082">
    <property type="entry name" value="HisKA"/>
    <property type="match status" value="1"/>
</dbReference>
<feature type="domain" description="HAMP" evidence="16">
    <location>
        <begin position="106"/>
        <end position="154"/>
    </location>
</feature>
<dbReference type="Pfam" id="PF00512">
    <property type="entry name" value="HisKA"/>
    <property type="match status" value="1"/>
</dbReference>
<dbReference type="SUPFAM" id="SSF158472">
    <property type="entry name" value="HAMP domain-like"/>
    <property type="match status" value="1"/>
</dbReference>
<dbReference type="PROSITE" id="PS51257">
    <property type="entry name" value="PROKAR_LIPOPROTEIN"/>
    <property type="match status" value="1"/>
</dbReference>
<dbReference type="SMART" id="SM00304">
    <property type="entry name" value="HAMP"/>
    <property type="match status" value="1"/>
</dbReference>
<evidence type="ECO:0000256" key="13">
    <source>
        <dbReference type="ARBA" id="ARBA00023136"/>
    </source>
</evidence>
<name>A0A9X5H810_9FIRM</name>
<keyword evidence="9 17" id="KW-0418">Kinase</keyword>
<proteinExistence type="predicted"/>
<gene>
    <name evidence="17" type="ORF">FMM80_22280</name>
</gene>
<evidence type="ECO:0000256" key="3">
    <source>
        <dbReference type="ARBA" id="ARBA00012438"/>
    </source>
</evidence>
<dbReference type="SUPFAM" id="SSF55874">
    <property type="entry name" value="ATPase domain of HSP90 chaperone/DNA topoisomerase II/histidine kinase"/>
    <property type="match status" value="1"/>
</dbReference>
<dbReference type="GO" id="GO:0005524">
    <property type="term" value="F:ATP binding"/>
    <property type="evidence" value="ECO:0007669"/>
    <property type="project" value="UniProtKB-KW"/>
</dbReference>
<dbReference type="InterPro" id="IPR005467">
    <property type="entry name" value="His_kinase_dom"/>
</dbReference>
<keyword evidence="7 14" id="KW-0812">Transmembrane</keyword>
<feature type="domain" description="Histidine kinase" evidence="15">
    <location>
        <begin position="169"/>
        <end position="437"/>
    </location>
</feature>
<dbReference type="EMBL" id="VIRB01000136">
    <property type="protein sequence ID" value="NDO71229.1"/>
    <property type="molecule type" value="Genomic_DNA"/>
</dbReference>
<dbReference type="PROSITE" id="PS50109">
    <property type="entry name" value="HIS_KIN"/>
    <property type="match status" value="1"/>
</dbReference>
<dbReference type="EC" id="2.7.13.3" evidence="3"/>
<dbReference type="PROSITE" id="PS50885">
    <property type="entry name" value="HAMP"/>
    <property type="match status" value="1"/>
</dbReference>
<evidence type="ECO:0000259" key="15">
    <source>
        <dbReference type="PROSITE" id="PS50109"/>
    </source>
</evidence>
<dbReference type="GO" id="GO:0005886">
    <property type="term" value="C:plasma membrane"/>
    <property type="evidence" value="ECO:0007669"/>
    <property type="project" value="UniProtKB-SubCell"/>
</dbReference>
<evidence type="ECO:0000256" key="10">
    <source>
        <dbReference type="ARBA" id="ARBA00022840"/>
    </source>
</evidence>
<comment type="caution">
    <text evidence="17">The sequence shown here is derived from an EMBL/GenBank/DDBJ whole genome shotgun (WGS) entry which is preliminary data.</text>
</comment>
<keyword evidence="5" id="KW-0597">Phosphoprotein</keyword>
<sequence length="437" mass="47495">MGWIRRMRLKNALFTMMFFGLLLASLLSVGAFIGCIQCRRFFPNNRSFMDFGQTQAVMIDQSETSAGTEVLFLLLGILQIALPILIFTAAILITSMLFYRVKLKEPLEILNSGAAHIMENDLDFAIPVPPGQDELGQLCSAFEKMRKTLLANNQTLWRQAEERKRLNAAFAHDLRNPVTVLKGTSKLLRKGIHDESTIRRLELYTLRIEQYIESMSSIQRLEQMPVRKKKVPCDLLYGELVDTARLLAPGLSCRVTVPGITAAQRVVEPGETSSAAIGPGETSSAAIGPGETSSAAIGYGETSSAAIGYGGIESPEMLSAELDHGLFMIVAENLIANGARFAKCELEITVEKKAPYILLSVADDGPGFPDELIQNGPKPFGLAGEPARDSASPGLPAENVSHFGMGLYSCQTICLKHGGKLKLENVKGHGAKATAYF</sequence>
<evidence type="ECO:0000313" key="17">
    <source>
        <dbReference type="EMBL" id="NDO71229.1"/>
    </source>
</evidence>
<comment type="subcellular location">
    <subcellularLocation>
        <location evidence="2">Cell membrane</location>
        <topology evidence="2">Multi-pass membrane protein</topology>
    </subcellularLocation>
</comment>
<dbReference type="Pfam" id="PF02518">
    <property type="entry name" value="HATPase_c"/>
    <property type="match status" value="1"/>
</dbReference>
<dbReference type="Proteomes" id="UP000474104">
    <property type="component" value="Unassembled WGS sequence"/>
</dbReference>
<evidence type="ECO:0000313" key="18">
    <source>
        <dbReference type="Proteomes" id="UP000474104"/>
    </source>
</evidence>
<dbReference type="Gene3D" id="1.10.287.130">
    <property type="match status" value="1"/>
</dbReference>
<keyword evidence="10" id="KW-0067">ATP-binding</keyword>
<comment type="catalytic activity">
    <reaction evidence="1">
        <text>ATP + protein L-histidine = ADP + protein N-phospho-L-histidine.</text>
        <dbReference type="EC" id="2.7.13.3"/>
    </reaction>
</comment>
<evidence type="ECO:0000256" key="5">
    <source>
        <dbReference type="ARBA" id="ARBA00022553"/>
    </source>
</evidence>
<organism evidence="17 18">
    <name type="scientific">Schaedlerella arabinosiphila</name>
    <dbReference type="NCBI Taxonomy" id="2044587"/>
    <lineage>
        <taxon>Bacteria</taxon>
        <taxon>Bacillati</taxon>
        <taxon>Bacillota</taxon>
        <taxon>Clostridia</taxon>
        <taxon>Lachnospirales</taxon>
        <taxon>Lachnospiraceae</taxon>
        <taxon>Schaedlerella</taxon>
    </lineage>
</organism>
<dbReference type="PANTHER" id="PTHR45528">
    <property type="entry name" value="SENSOR HISTIDINE KINASE CPXA"/>
    <property type="match status" value="1"/>
</dbReference>
<evidence type="ECO:0000256" key="9">
    <source>
        <dbReference type="ARBA" id="ARBA00022777"/>
    </source>
</evidence>
<protein>
    <recommendedName>
        <fullName evidence="3">histidine kinase</fullName>
        <ecNumber evidence="3">2.7.13.3</ecNumber>
    </recommendedName>
</protein>
<keyword evidence="4" id="KW-1003">Cell membrane</keyword>
<dbReference type="CDD" id="cd06225">
    <property type="entry name" value="HAMP"/>
    <property type="match status" value="1"/>
</dbReference>
<evidence type="ECO:0000256" key="7">
    <source>
        <dbReference type="ARBA" id="ARBA00022692"/>
    </source>
</evidence>
<keyword evidence="11 14" id="KW-1133">Transmembrane helix</keyword>
<dbReference type="Gene3D" id="6.10.340.10">
    <property type="match status" value="1"/>
</dbReference>
<dbReference type="InterPro" id="IPR050398">
    <property type="entry name" value="HssS/ArlS-like"/>
</dbReference>
<dbReference type="SMART" id="SM00387">
    <property type="entry name" value="HATPase_c"/>
    <property type="match status" value="1"/>
</dbReference>
<dbReference type="AlphaFoldDB" id="A0A9X5H810"/>
<dbReference type="OrthoDB" id="84942at2"/>
<evidence type="ECO:0000256" key="4">
    <source>
        <dbReference type="ARBA" id="ARBA00022475"/>
    </source>
</evidence>
<keyword evidence="8" id="KW-0547">Nucleotide-binding</keyword>
<reference evidence="17 18" key="1">
    <citation type="submission" date="2019-07" db="EMBL/GenBank/DDBJ databases">
        <title>Draft genome sequences of 15 bacterial species constituting the stable defined intestinal microbiota of the GM15 gnotobiotic mouse model.</title>
        <authorList>
            <person name="Elie C."/>
            <person name="Mathieu A."/>
            <person name="Saliou A."/>
            <person name="Darnaud M."/>
            <person name="Leulier F."/>
            <person name="Tamellini A."/>
        </authorList>
    </citation>
    <scope>NUCLEOTIDE SEQUENCE [LARGE SCALE GENOMIC DNA]</scope>
    <source>
        <strain evidence="18">ASF 502</strain>
    </source>
</reference>
<accession>A0A9X5H810</accession>
<evidence type="ECO:0000256" key="11">
    <source>
        <dbReference type="ARBA" id="ARBA00022989"/>
    </source>
</evidence>
<dbReference type="SUPFAM" id="SSF47384">
    <property type="entry name" value="Homodimeric domain of signal transducing histidine kinase"/>
    <property type="match status" value="1"/>
</dbReference>
<dbReference type="InterPro" id="IPR003661">
    <property type="entry name" value="HisK_dim/P_dom"/>
</dbReference>
<feature type="transmembrane region" description="Helical" evidence="14">
    <location>
        <begin position="70"/>
        <end position="99"/>
    </location>
</feature>
<evidence type="ECO:0000256" key="6">
    <source>
        <dbReference type="ARBA" id="ARBA00022679"/>
    </source>
</evidence>
<evidence type="ECO:0000256" key="12">
    <source>
        <dbReference type="ARBA" id="ARBA00023012"/>
    </source>
</evidence>
<dbReference type="SMART" id="SM00388">
    <property type="entry name" value="HisKA"/>
    <property type="match status" value="1"/>
</dbReference>
<dbReference type="InterPro" id="IPR036890">
    <property type="entry name" value="HATPase_C_sf"/>
</dbReference>
<keyword evidence="6" id="KW-0808">Transferase</keyword>
<dbReference type="InterPro" id="IPR003660">
    <property type="entry name" value="HAMP_dom"/>
</dbReference>
<dbReference type="InterPro" id="IPR003594">
    <property type="entry name" value="HATPase_dom"/>
</dbReference>
<keyword evidence="12" id="KW-0902">Two-component regulatory system</keyword>
<dbReference type="RefSeq" id="WP_157404304.1">
    <property type="nucleotide sequence ID" value="NZ_VIRB01000136.1"/>
</dbReference>
<dbReference type="Pfam" id="PF00672">
    <property type="entry name" value="HAMP"/>
    <property type="match status" value="1"/>
</dbReference>
<dbReference type="PANTHER" id="PTHR45528:SF1">
    <property type="entry name" value="SENSOR HISTIDINE KINASE CPXA"/>
    <property type="match status" value="1"/>
</dbReference>
<evidence type="ECO:0000256" key="2">
    <source>
        <dbReference type="ARBA" id="ARBA00004651"/>
    </source>
</evidence>
<evidence type="ECO:0000256" key="8">
    <source>
        <dbReference type="ARBA" id="ARBA00022741"/>
    </source>
</evidence>
<dbReference type="GO" id="GO:0000155">
    <property type="term" value="F:phosphorelay sensor kinase activity"/>
    <property type="evidence" value="ECO:0007669"/>
    <property type="project" value="InterPro"/>
</dbReference>
<dbReference type="InterPro" id="IPR036097">
    <property type="entry name" value="HisK_dim/P_sf"/>
</dbReference>
<evidence type="ECO:0000256" key="1">
    <source>
        <dbReference type="ARBA" id="ARBA00000085"/>
    </source>
</evidence>
<dbReference type="Gene3D" id="3.30.565.10">
    <property type="entry name" value="Histidine kinase-like ATPase, C-terminal domain"/>
    <property type="match status" value="1"/>
</dbReference>